<evidence type="ECO:0000259" key="9">
    <source>
        <dbReference type="PROSITE" id="PS50008"/>
    </source>
</evidence>
<dbReference type="PANTHER" id="PTHR10336">
    <property type="entry name" value="PHOSPHOINOSITIDE-SPECIFIC PHOSPHOLIPASE C FAMILY PROTEIN"/>
    <property type="match status" value="1"/>
</dbReference>
<dbReference type="Gene3D" id="2.60.40.150">
    <property type="entry name" value="C2 domain"/>
    <property type="match status" value="1"/>
</dbReference>
<name>A0A6V7XI72_MELEN</name>
<dbReference type="PANTHER" id="PTHR10336:SF36">
    <property type="entry name" value="1-PHOSPHATIDYLINOSITOL 4,5-BISPHOSPHATE PHOSPHODIESTERASE BETA-4"/>
    <property type="match status" value="1"/>
</dbReference>
<dbReference type="SMART" id="SM00239">
    <property type="entry name" value="C2"/>
    <property type="match status" value="1"/>
</dbReference>
<dbReference type="CDD" id="cd00275">
    <property type="entry name" value="C2_PLC_like"/>
    <property type="match status" value="1"/>
</dbReference>
<evidence type="ECO:0000313" key="11">
    <source>
        <dbReference type="Proteomes" id="UP000580250"/>
    </source>
</evidence>
<accession>A0A6V7XI72</accession>
<evidence type="ECO:0000256" key="2">
    <source>
        <dbReference type="ARBA" id="ARBA00022801"/>
    </source>
</evidence>
<dbReference type="PRINTS" id="PR00390">
    <property type="entry name" value="PHPHLIPASEC"/>
</dbReference>
<evidence type="ECO:0000256" key="3">
    <source>
        <dbReference type="ARBA" id="ARBA00022963"/>
    </source>
</evidence>
<dbReference type="EC" id="3.1.4.11" evidence="1 6"/>
<keyword evidence="3 6" id="KW-0442">Lipid degradation</keyword>
<dbReference type="GO" id="GO:0016042">
    <property type="term" value="P:lipid catabolic process"/>
    <property type="evidence" value="ECO:0007669"/>
    <property type="project" value="UniProtKB-KW"/>
</dbReference>
<proteinExistence type="predicted"/>
<evidence type="ECO:0000256" key="1">
    <source>
        <dbReference type="ARBA" id="ARBA00012368"/>
    </source>
</evidence>
<keyword evidence="5" id="KW-0807">Transducer</keyword>
<keyword evidence="4 6" id="KW-0443">Lipid metabolism</keyword>
<dbReference type="InterPro" id="IPR035892">
    <property type="entry name" value="C2_domain_sf"/>
</dbReference>
<organism evidence="10 11">
    <name type="scientific">Meloidogyne enterolobii</name>
    <name type="common">Root-knot nematode worm</name>
    <name type="synonym">Meloidogyne mayaguensis</name>
    <dbReference type="NCBI Taxonomy" id="390850"/>
    <lineage>
        <taxon>Eukaryota</taxon>
        <taxon>Metazoa</taxon>
        <taxon>Ecdysozoa</taxon>
        <taxon>Nematoda</taxon>
        <taxon>Chromadorea</taxon>
        <taxon>Rhabditida</taxon>
        <taxon>Tylenchina</taxon>
        <taxon>Tylenchomorpha</taxon>
        <taxon>Tylenchoidea</taxon>
        <taxon>Meloidogynidae</taxon>
        <taxon>Meloidogyninae</taxon>
        <taxon>Meloidogyne</taxon>
    </lineage>
</organism>
<dbReference type="Gene3D" id="3.20.20.190">
    <property type="entry name" value="Phosphatidylinositol (PI) phosphodiesterase"/>
    <property type="match status" value="1"/>
</dbReference>
<dbReference type="GO" id="GO:0046488">
    <property type="term" value="P:phosphatidylinositol metabolic process"/>
    <property type="evidence" value="ECO:0007669"/>
    <property type="project" value="TreeGrafter"/>
</dbReference>
<dbReference type="GO" id="GO:0048015">
    <property type="term" value="P:phosphatidylinositol-mediated signaling"/>
    <property type="evidence" value="ECO:0007669"/>
    <property type="project" value="TreeGrafter"/>
</dbReference>
<feature type="domain" description="PI-PLC Y-box" evidence="9">
    <location>
        <begin position="19"/>
        <end position="135"/>
    </location>
</feature>
<dbReference type="EMBL" id="CAJEWN010001627">
    <property type="protein sequence ID" value="CAD2198945.1"/>
    <property type="molecule type" value="Genomic_DNA"/>
</dbReference>
<dbReference type="SUPFAM" id="SSF51695">
    <property type="entry name" value="PLC-like phosphodiesterases"/>
    <property type="match status" value="1"/>
</dbReference>
<dbReference type="FunFam" id="2.60.40.150:FF:000008">
    <property type="entry name" value="1-phosphatidylinositol 4,5-bisphosphate phosphodiesterase"/>
    <property type="match status" value="1"/>
</dbReference>
<evidence type="ECO:0000259" key="8">
    <source>
        <dbReference type="PROSITE" id="PS50004"/>
    </source>
</evidence>
<dbReference type="SMART" id="SM00149">
    <property type="entry name" value="PLCYc"/>
    <property type="match status" value="1"/>
</dbReference>
<gene>
    <name evidence="10" type="ORF">MENT_LOCUS52304</name>
</gene>
<evidence type="ECO:0000313" key="10">
    <source>
        <dbReference type="EMBL" id="CAD2198945.1"/>
    </source>
</evidence>
<feature type="domain" description="C2" evidence="8">
    <location>
        <begin position="138"/>
        <end position="263"/>
    </location>
</feature>
<reference evidence="10 11" key="1">
    <citation type="submission" date="2020-08" db="EMBL/GenBank/DDBJ databases">
        <authorList>
            <person name="Koutsovoulos G."/>
            <person name="Danchin GJ E."/>
        </authorList>
    </citation>
    <scope>NUCLEOTIDE SEQUENCE [LARGE SCALE GENOMIC DNA]</scope>
</reference>
<evidence type="ECO:0000256" key="4">
    <source>
        <dbReference type="ARBA" id="ARBA00023098"/>
    </source>
</evidence>
<dbReference type="Pfam" id="PF00387">
    <property type="entry name" value="PI-PLC-Y"/>
    <property type="match status" value="1"/>
</dbReference>
<evidence type="ECO:0000256" key="5">
    <source>
        <dbReference type="ARBA" id="ARBA00023224"/>
    </source>
</evidence>
<feature type="region of interest" description="Disordered" evidence="7">
    <location>
        <begin position="379"/>
        <end position="398"/>
    </location>
</feature>
<sequence>MVQESYYYQGATTNIHPLLSSLVCYTHPVKFSGFDVAEQNNLHFHMSSFSESTGLNLIKQCAPEWVNYNKRQLSRIYPKGARVDSSNFLPQIFWNAGCQMAALNFQTPDVCIQLNQGKFEYNDQCGYLLKPDFMRRPDRTFDPFSESPVDGVIAAHCSVRIISGQFLCERKAGTYVEVEMYGLPTDTIRKEHRSRLVPANSLFPVYNEEPFVFRKVILPELAVLRFAVYDDSGKQLGQRILPLDGLQSGYRHISLRTENNQPLTLPSLFVHLQLKTYVPDELSGLVDALADPKAYLSAQEKREEALQQMCVDELEELLAPVGPDSGGRTTTAKSSSTNFDGNASIRRVAAQNGGCSTNLASSTQINSLDSGRLISNQSPSMCGKDSSQSNVVITSGGSTPRTTIPLTADGYSTTTIDGKFQVFFMEEGFFSLRFSLLF</sequence>
<comment type="caution">
    <text evidence="10">The sequence shown here is derived from an EMBL/GenBank/DDBJ whole genome shotgun (WGS) entry which is preliminary data.</text>
</comment>
<evidence type="ECO:0000256" key="6">
    <source>
        <dbReference type="RuleBase" id="RU361133"/>
    </source>
</evidence>
<dbReference type="SUPFAM" id="SSF49562">
    <property type="entry name" value="C2 domain (Calcium/lipid-binding domain, CaLB)"/>
    <property type="match status" value="1"/>
</dbReference>
<dbReference type="PROSITE" id="PS50004">
    <property type="entry name" value="C2"/>
    <property type="match status" value="1"/>
</dbReference>
<dbReference type="Proteomes" id="UP000580250">
    <property type="component" value="Unassembled WGS sequence"/>
</dbReference>
<keyword evidence="2 6" id="KW-0378">Hydrolase</keyword>
<dbReference type="GO" id="GO:0051209">
    <property type="term" value="P:release of sequestered calcium ion into cytosol"/>
    <property type="evidence" value="ECO:0007669"/>
    <property type="project" value="TreeGrafter"/>
</dbReference>
<dbReference type="InterPro" id="IPR017946">
    <property type="entry name" value="PLC-like_Pdiesterase_TIM-brl"/>
</dbReference>
<dbReference type="InterPro" id="IPR001711">
    <property type="entry name" value="PLipase_C_Pinositol-sp_Y"/>
</dbReference>
<dbReference type="InterPro" id="IPR001192">
    <property type="entry name" value="PI-PLC_fam"/>
</dbReference>
<dbReference type="AlphaFoldDB" id="A0A6V7XI72"/>
<dbReference type="InterPro" id="IPR000008">
    <property type="entry name" value="C2_dom"/>
</dbReference>
<dbReference type="OrthoDB" id="269822at2759"/>
<dbReference type="GO" id="GO:0004435">
    <property type="term" value="F:phosphatidylinositol-4,5-bisphosphate phospholipase C activity"/>
    <property type="evidence" value="ECO:0007669"/>
    <property type="project" value="UniProtKB-EC"/>
</dbReference>
<comment type="catalytic activity">
    <reaction evidence="6">
        <text>a 1,2-diacyl-sn-glycero-3-phospho-(1D-myo-inositol-4,5-bisphosphate) + H2O = 1D-myo-inositol 1,4,5-trisphosphate + a 1,2-diacyl-sn-glycerol + H(+)</text>
        <dbReference type="Rhea" id="RHEA:33179"/>
        <dbReference type="ChEBI" id="CHEBI:15377"/>
        <dbReference type="ChEBI" id="CHEBI:15378"/>
        <dbReference type="ChEBI" id="CHEBI:17815"/>
        <dbReference type="ChEBI" id="CHEBI:58456"/>
        <dbReference type="ChEBI" id="CHEBI:203600"/>
        <dbReference type="EC" id="3.1.4.11"/>
    </reaction>
</comment>
<protein>
    <recommendedName>
        <fullName evidence="1 6">Phosphoinositide phospholipase C</fullName>
        <ecNumber evidence="1 6">3.1.4.11</ecNumber>
    </recommendedName>
</protein>
<dbReference type="PROSITE" id="PS50008">
    <property type="entry name" value="PIPLC_Y_DOMAIN"/>
    <property type="match status" value="1"/>
</dbReference>
<evidence type="ECO:0000256" key="7">
    <source>
        <dbReference type="SAM" id="MobiDB-lite"/>
    </source>
</evidence>